<evidence type="ECO:0000313" key="3">
    <source>
        <dbReference type="EMBL" id="MDZ8161885.1"/>
    </source>
</evidence>
<protein>
    <submittedName>
        <fullName evidence="3">GTP-binding protein</fullName>
    </submittedName>
</protein>
<evidence type="ECO:0000256" key="1">
    <source>
        <dbReference type="SAM" id="MobiDB-lite"/>
    </source>
</evidence>
<dbReference type="InterPro" id="IPR051927">
    <property type="entry name" value="Zn_Chap_cDPG_Synth"/>
</dbReference>
<reference evidence="3 4" key="1">
    <citation type="submission" date="2023-10" db="EMBL/GenBank/DDBJ databases">
        <title>Microbacterium xanthum sp. nov., isolated from seaweed.</title>
        <authorList>
            <person name="Lee S.D."/>
        </authorList>
    </citation>
    <scope>NUCLEOTIDE SEQUENCE [LARGE SCALE GENOMIC DNA]</scope>
    <source>
        <strain evidence="3 4">KCTC 19124</strain>
    </source>
</reference>
<evidence type="ECO:0000259" key="2">
    <source>
        <dbReference type="SMART" id="SM00833"/>
    </source>
</evidence>
<organism evidence="3 4">
    <name type="scientific">Microbacterium aquimaris</name>
    <dbReference type="NCBI Taxonomy" id="459816"/>
    <lineage>
        <taxon>Bacteria</taxon>
        <taxon>Bacillati</taxon>
        <taxon>Actinomycetota</taxon>
        <taxon>Actinomycetes</taxon>
        <taxon>Micrococcales</taxon>
        <taxon>Microbacteriaceae</taxon>
        <taxon>Microbacterium</taxon>
    </lineage>
</organism>
<feature type="domain" description="CobW C-terminal" evidence="2">
    <location>
        <begin position="204"/>
        <end position="299"/>
    </location>
</feature>
<dbReference type="SUPFAM" id="SSF90002">
    <property type="entry name" value="Hypothetical protein YjiA, C-terminal domain"/>
    <property type="match status" value="1"/>
</dbReference>
<gene>
    <name evidence="3" type="ORF">R2Q92_08520</name>
</gene>
<feature type="region of interest" description="Disordered" evidence="1">
    <location>
        <begin position="311"/>
        <end position="331"/>
    </location>
</feature>
<dbReference type="Proteomes" id="UP001291912">
    <property type="component" value="Unassembled WGS sequence"/>
</dbReference>
<dbReference type="EMBL" id="JAWJYN010000002">
    <property type="protein sequence ID" value="MDZ8161885.1"/>
    <property type="molecule type" value="Genomic_DNA"/>
</dbReference>
<accession>A0ABU5N724</accession>
<sequence>MHRRTILTVGLCTPERRRYAGEISAALGQPVVTASAAPPRLRDRLLISALEAARDAGDAIVVDTPPGVDLPALLDAGDGEVVCVVDARHMLDDLQGSAPLAPREHARDDRGDIGARARHAAHLIESASGVVIVDWEDTPTEDLSMMMAIVSHLNPGCRIRLSRNAVEDLRALTAGPTAPPWRERAGWVHALNGEHAPFMRDPRVSTLRYEQLRPFQPARLMHALDRIDAGDCGTVVRSVGFCRLATRPGVLARWEQAGSAMWLDPLDDDEGWRATVQEIALTGIDLDAADLTRRLDAAALTDAELAAGPESWLRGADPLPPWPATVDEPGA</sequence>
<evidence type="ECO:0000313" key="4">
    <source>
        <dbReference type="Proteomes" id="UP001291912"/>
    </source>
</evidence>
<dbReference type="InterPro" id="IPR011629">
    <property type="entry name" value="CobW-like_C"/>
</dbReference>
<name>A0ABU5N724_9MICO</name>
<dbReference type="RefSeq" id="WP_194424397.1">
    <property type="nucleotide sequence ID" value="NZ_BAAAPT010000002.1"/>
</dbReference>
<dbReference type="PANTHER" id="PTHR43603:SF1">
    <property type="entry name" value="ZINC-REGULATED GTPASE METALLOPROTEIN ACTIVATOR 1"/>
    <property type="match status" value="1"/>
</dbReference>
<comment type="caution">
    <text evidence="3">The sequence shown here is derived from an EMBL/GenBank/DDBJ whole genome shotgun (WGS) entry which is preliminary data.</text>
</comment>
<dbReference type="SMART" id="SM00833">
    <property type="entry name" value="CobW_C"/>
    <property type="match status" value="1"/>
</dbReference>
<keyword evidence="4" id="KW-1185">Reference proteome</keyword>
<dbReference type="PANTHER" id="PTHR43603">
    <property type="entry name" value="COBW DOMAIN-CONTAINING PROTEIN DDB_G0274527"/>
    <property type="match status" value="1"/>
</dbReference>
<proteinExistence type="predicted"/>
<dbReference type="Pfam" id="PF07683">
    <property type="entry name" value="CobW_C"/>
    <property type="match status" value="1"/>
</dbReference>